<dbReference type="AlphaFoldDB" id="A0A665U616"/>
<reference evidence="2" key="2">
    <citation type="submission" date="2025-08" db="UniProtKB">
        <authorList>
            <consortium name="Ensembl"/>
        </authorList>
    </citation>
    <scope>IDENTIFICATION</scope>
</reference>
<evidence type="ECO:0008006" key="4">
    <source>
        <dbReference type="Google" id="ProtNLM"/>
    </source>
</evidence>
<evidence type="ECO:0000313" key="3">
    <source>
        <dbReference type="Proteomes" id="UP000472264"/>
    </source>
</evidence>
<reference evidence="2" key="1">
    <citation type="submission" date="2021-04" db="EMBL/GenBank/DDBJ databases">
        <authorList>
            <consortium name="Wellcome Sanger Institute Data Sharing"/>
        </authorList>
    </citation>
    <scope>NUCLEOTIDE SEQUENCE [LARGE SCALE GENOMIC DNA]</scope>
</reference>
<keyword evidence="1" id="KW-0472">Membrane</keyword>
<feature type="transmembrane region" description="Helical" evidence="1">
    <location>
        <begin position="6"/>
        <end position="29"/>
    </location>
</feature>
<keyword evidence="3" id="KW-1185">Reference proteome</keyword>
<dbReference type="OMA" id="EYATTWN"/>
<reference evidence="2" key="3">
    <citation type="submission" date="2025-09" db="UniProtKB">
        <authorList>
            <consortium name="Ensembl"/>
        </authorList>
    </citation>
    <scope>IDENTIFICATION</scope>
</reference>
<sequence>MEAILCNFVLLFFTFILVLLLCLTSFVIGPGKIKGNGKMNLPITKLLKVTKEQNIQLIKPITEQELVELIRQTKNEKCSGLGFTNKFYKEFYEDITPTLCKAFNWALESKEYATTWNSAIISVIYKPGKYPTHSSSYRPISLLNVDQKLLSSIGSNKIRGIQMQLKNINWQCMKMM</sequence>
<accession>A0A665U616</accession>
<keyword evidence="1" id="KW-0812">Transmembrane</keyword>
<dbReference type="InParanoid" id="A0A665U616"/>
<protein>
    <recommendedName>
        <fullName evidence="4">Reverse transcriptase domain-containing protein</fullName>
    </recommendedName>
</protein>
<keyword evidence="1" id="KW-1133">Transmembrane helix</keyword>
<evidence type="ECO:0000256" key="1">
    <source>
        <dbReference type="SAM" id="Phobius"/>
    </source>
</evidence>
<dbReference type="PANTHER" id="PTHR31635:SF196">
    <property type="entry name" value="REVERSE TRANSCRIPTASE DOMAIN-CONTAINING PROTEIN-RELATED"/>
    <property type="match status" value="1"/>
</dbReference>
<dbReference type="Ensembl" id="ENSENLT00000015365.1">
    <property type="protein sequence ID" value="ENSENLP00000014776.1"/>
    <property type="gene ID" value="ENSENLG00000006940.1"/>
</dbReference>
<dbReference type="Proteomes" id="UP000472264">
    <property type="component" value="Chromosome 8"/>
</dbReference>
<organism evidence="2 3">
    <name type="scientific">Echeneis naucrates</name>
    <name type="common">Live sharksucker</name>
    <dbReference type="NCBI Taxonomy" id="173247"/>
    <lineage>
        <taxon>Eukaryota</taxon>
        <taxon>Metazoa</taxon>
        <taxon>Chordata</taxon>
        <taxon>Craniata</taxon>
        <taxon>Vertebrata</taxon>
        <taxon>Euteleostomi</taxon>
        <taxon>Actinopterygii</taxon>
        <taxon>Neopterygii</taxon>
        <taxon>Teleostei</taxon>
        <taxon>Neoteleostei</taxon>
        <taxon>Acanthomorphata</taxon>
        <taxon>Carangaria</taxon>
        <taxon>Carangiformes</taxon>
        <taxon>Echeneidae</taxon>
        <taxon>Echeneis</taxon>
    </lineage>
</organism>
<name>A0A665U616_ECHNA</name>
<dbReference type="PANTHER" id="PTHR31635">
    <property type="entry name" value="REVERSE TRANSCRIPTASE DOMAIN-CONTAINING PROTEIN-RELATED"/>
    <property type="match status" value="1"/>
</dbReference>
<proteinExistence type="predicted"/>
<evidence type="ECO:0000313" key="2">
    <source>
        <dbReference type="Ensembl" id="ENSENLP00000014776.1"/>
    </source>
</evidence>